<gene>
    <name evidence="1" type="ORF">CGLO_18012</name>
</gene>
<reference evidence="2" key="1">
    <citation type="journal article" date="2013" name="Mol. Plant Microbe Interact.">
        <title>Global aspects of pacC regulation of pathogenicity genes in Colletotrichum gloeosporioides as revealed by transcriptome analysis.</title>
        <authorList>
            <person name="Alkan N."/>
            <person name="Meng X."/>
            <person name="Friedlander G."/>
            <person name="Reuveni E."/>
            <person name="Sukno S."/>
            <person name="Sherman A."/>
            <person name="Thon M."/>
            <person name="Fluhr R."/>
            <person name="Prusky D."/>
        </authorList>
    </citation>
    <scope>NUCLEOTIDE SEQUENCE [LARGE SCALE GENOMIC DNA]</scope>
    <source>
        <strain evidence="2">Cg-14</strain>
    </source>
</reference>
<proteinExistence type="predicted"/>
<name>T0JIU9_COLGC</name>
<protein>
    <submittedName>
        <fullName evidence="1">Uncharacterized protein</fullName>
    </submittedName>
</protein>
<dbReference type="AlphaFoldDB" id="T0JIU9"/>
<evidence type="ECO:0000313" key="2">
    <source>
        <dbReference type="Proteomes" id="UP000015530"/>
    </source>
</evidence>
<evidence type="ECO:0000313" key="1">
    <source>
        <dbReference type="EMBL" id="EQB43342.1"/>
    </source>
</evidence>
<organism evidence="1 2">
    <name type="scientific">Colletotrichum gloeosporioides (strain Cg-14)</name>
    <name type="common">Anthracnose fungus</name>
    <name type="synonym">Glomerella cingulata</name>
    <dbReference type="NCBI Taxonomy" id="1237896"/>
    <lineage>
        <taxon>Eukaryota</taxon>
        <taxon>Fungi</taxon>
        <taxon>Dikarya</taxon>
        <taxon>Ascomycota</taxon>
        <taxon>Pezizomycotina</taxon>
        <taxon>Sordariomycetes</taxon>
        <taxon>Hypocreomycetidae</taxon>
        <taxon>Glomerellales</taxon>
        <taxon>Glomerellaceae</taxon>
        <taxon>Colletotrichum</taxon>
        <taxon>Colletotrichum gloeosporioides species complex</taxon>
    </lineage>
</organism>
<comment type="caution">
    <text evidence="1">The sequence shown here is derived from an EMBL/GenBank/DDBJ whole genome shotgun (WGS) entry which is preliminary data.</text>
</comment>
<dbReference type="HOGENOM" id="CLU_2978981_0_0_1"/>
<accession>T0JIU9</accession>
<sequence length="58" mass="6680">MLLAFLMPILSQKHLHERLFVINEADKHVYISSKLFIKAFNIIGTFPSEIITEIGHTL</sequence>
<dbReference type="Proteomes" id="UP000015530">
    <property type="component" value="Unassembled WGS sequence"/>
</dbReference>
<dbReference type="EMBL" id="AMYD01004328">
    <property type="protein sequence ID" value="EQB43342.1"/>
    <property type="molecule type" value="Genomic_DNA"/>
</dbReference>